<name>A0ABQ9GB43_9NEOP</name>
<gene>
    <name evidence="3" type="ORF">PR048_028608</name>
</gene>
<evidence type="ECO:0000313" key="3">
    <source>
        <dbReference type="EMBL" id="KAJ8869616.1"/>
    </source>
</evidence>
<reference evidence="3 4" key="1">
    <citation type="submission" date="2023-02" db="EMBL/GenBank/DDBJ databases">
        <title>LHISI_Scaffold_Assembly.</title>
        <authorList>
            <person name="Stuart O.P."/>
            <person name="Cleave R."/>
            <person name="Magrath M.J.L."/>
            <person name="Mikheyev A.S."/>
        </authorList>
    </citation>
    <scope>NUCLEOTIDE SEQUENCE [LARGE SCALE GENOMIC DNA]</scope>
    <source>
        <strain evidence="3">Daus_M_001</strain>
        <tissue evidence="3">Leg muscle</tissue>
    </source>
</reference>
<feature type="domain" description="U1-type" evidence="2">
    <location>
        <begin position="307"/>
        <end position="342"/>
    </location>
</feature>
<feature type="domain" description="U1-type" evidence="2">
    <location>
        <begin position="240"/>
        <end position="274"/>
    </location>
</feature>
<evidence type="ECO:0000313" key="4">
    <source>
        <dbReference type="Proteomes" id="UP001159363"/>
    </source>
</evidence>
<dbReference type="Proteomes" id="UP001159363">
    <property type="component" value="Chromosome 12"/>
</dbReference>
<dbReference type="SMART" id="SM00451">
    <property type="entry name" value="ZnF_U1"/>
    <property type="match status" value="2"/>
</dbReference>
<organism evidence="3 4">
    <name type="scientific">Dryococelus australis</name>
    <dbReference type="NCBI Taxonomy" id="614101"/>
    <lineage>
        <taxon>Eukaryota</taxon>
        <taxon>Metazoa</taxon>
        <taxon>Ecdysozoa</taxon>
        <taxon>Arthropoda</taxon>
        <taxon>Hexapoda</taxon>
        <taxon>Insecta</taxon>
        <taxon>Pterygota</taxon>
        <taxon>Neoptera</taxon>
        <taxon>Polyneoptera</taxon>
        <taxon>Phasmatodea</taxon>
        <taxon>Verophasmatodea</taxon>
        <taxon>Anareolatae</taxon>
        <taxon>Phasmatidae</taxon>
        <taxon>Eurycanthinae</taxon>
        <taxon>Dryococelus</taxon>
    </lineage>
</organism>
<sequence length="345" mass="38935">MGNKTSKKTETSTAVAKHKNPSSISFKGSAQPVAGQKNDASEWVMVLNTTAYIRSGTLGNAGIMTNLATANKVLQHSEQTTRTNAVADIVHRSNAITHHNSNSSNTFGNQALQRQAVSICVEAPDMLKEDKSQNDTYLFNTASVASKSSRITLSEIKPQTPRSGKQDVTHELTLNANQAKQQTNYAGKEQQRLQIEYKPQYNNAVQLGNDRDARAKEGFMWRQVNRAENGRWNHFRRIGGGKYKCILCYMNFSGPQCVIDHVWGKFHQANLDKKCMNETNEDLLWRQVPMPEKSHRKYIYEIDGDNQSLFYCSVCEVELPFTYQNLLTHIRGRNHSEEVEFQGGD</sequence>
<evidence type="ECO:0000256" key="1">
    <source>
        <dbReference type="SAM" id="MobiDB-lite"/>
    </source>
</evidence>
<comment type="caution">
    <text evidence="3">The sequence shown here is derived from an EMBL/GenBank/DDBJ whole genome shotgun (WGS) entry which is preliminary data.</text>
</comment>
<proteinExistence type="predicted"/>
<dbReference type="EMBL" id="JARBHB010000013">
    <property type="protein sequence ID" value="KAJ8869616.1"/>
    <property type="molecule type" value="Genomic_DNA"/>
</dbReference>
<protein>
    <recommendedName>
        <fullName evidence="2">U1-type domain-containing protein</fullName>
    </recommendedName>
</protein>
<dbReference type="InterPro" id="IPR003604">
    <property type="entry name" value="Matrin/U1-like-C_Znf_C2H2"/>
</dbReference>
<evidence type="ECO:0000259" key="2">
    <source>
        <dbReference type="SMART" id="SM00451"/>
    </source>
</evidence>
<feature type="region of interest" description="Disordered" evidence="1">
    <location>
        <begin position="1"/>
        <end position="33"/>
    </location>
</feature>
<keyword evidence="4" id="KW-1185">Reference proteome</keyword>
<accession>A0ABQ9GB43</accession>